<accession>A0A6A1WQB8</accession>
<dbReference type="Proteomes" id="UP000516437">
    <property type="component" value="Chromosome 1"/>
</dbReference>
<dbReference type="EMBL" id="RXIC02000019">
    <property type="protein sequence ID" value="KAB1227354.1"/>
    <property type="molecule type" value="Genomic_DNA"/>
</dbReference>
<evidence type="ECO:0000313" key="2">
    <source>
        <dbReference type="EMBL" id="KAB1227354.1"/>
    </source>
</evidence>
<evidence type="ECO:0000313" key="3">
    <source>
        <dbReference type="Proteomes" id="UP000516437"/>
    </source>
</evidence>
<sequence length="136" mass="14255">MSRRGGGRQSDSRRNQPSPASSTSQQGGGRGRGSRGGGRDGGGGGRGGGRGGRGGAPLRRRLTSGPSYSGDCFSGRTSTGCYNSVGVSCFVEPCSATGFNSFSDVCCCSEHRNGKASKCRSQLRSFRHRHHRRLRP</sequence>
<keyword evidence="3" id="KW-1185">Reference proteome</keyword>
<evidence type="ECO:0000256" key="1">
    <source>
        <dbReference type="SAM" id="MobiDB-lite"/>
    </source>
</evidence>
<dbReference type="AlphaFoldDB" id="A0A6A1WQB8"/>
<gene>
    <name evidence="2" type="ORF">CJ030_MR1G005944</name>
</gene>
<proteinExistence type="predicted"/>
<protein>
    <submittedName>
        <fullName evidence="2">Uncharacterized protein</fullName>
    </submittedName>
</protein>
<feature type="region of interest" description="Disordered" evidence="1">
    <location>
        <begin position="1"/>
        <end position="75"/>
    </location>
</feature>
<organism evidence="2 3">
    <name type="scientific">Morella rubra</name>
    <name type="common">Chinese bayberry</name>
    <dbReference type="NCBI Taxonomy" id="262757"/>
    <lineage>
        <taxon>Eukaryota</taxon>
        <taxon>Viridiplantae</taxon>
        <taxon>Streptophyta</taxon>
        <taxon>Embryophyta</taxon>
        <taxon>Tracheophyta</taxon>
        <taxon>Spermatophyta</taxon>
        <taxon>Magnoliopsida</taxon>
        <taxon>eudicotyledons</taxon>
        <taxon>Gunneridae</taxon>
        <taxon>Pentapetalae</taxon>
        <taxon>rosids</taxon>
        <taxon>fabids</taxon>
        <taxon>Fagales</taxon>
        <taxon>Myricaceae</taxon>
        <taxon>Morella</taxon>
    </lineage>
</organism>
<feature type="compositionally biased region" description="Polar residues" evidence="1">
    <location>
        <begin position="15"/>
        <end position="25"/>
    </location>
</feature>
<reference evidence="2 3" key="1">
    <citation type="journal article" date="2019" name="Plant Biotechnol. J.">
        <title>The red bayberry genome and genetic basis of sex determination.</title>
        <authorList>
            <person name="Jia H.M."/>
            <person name="Jia H.J."/>
            <person name="Cai Q.L."/>
            <person name="Wang Y."/>
            <person name="Zhao H.B."/>
            <person name="Yang W.F."/>
            <person name="Wang G.Y."/>
            <person name="Li Y.H."/>
            <person name="Zhan D.L."/>
            <person name="Shen Y.T."/>
            <person name="Niu Q.F."/>
            <person name="Chang L."/>
            <person name="Qiu J."/>
            <person name="Zhao L."/>
            <person name="Xie H.B."/>
            <person name="Fu W.Y."/>
            <person name="Jin J."/>
            <person name="Li X.W."/>
            <person name="Jiao Y."/>
            <person name="Zhou C.C."/>
            <person name="Tu T."/>
            <person name="Chai C.Y."/>
            <person name="Gao J.L."/>
            <person name="Fan L.J."/>
            <person name="van de Weg E."/>
            <person name="Wang J.Y."/>
            <person name="Gao Z.S."/>
        </authorList>
    </citation>
    <scope>NUCLEOTIDE SEQUENCE [LARGE SCALE GENOMIC DNA]</scope>
    <source>
        <tissue evidence="2">Leaves</tissue>
    </source>
</reference>
<name>A0A6A1WQB8_9ROSI</name>
<comment type="caution">
    <text evidence="2">The sequence shown here is derived from an EMBL/GenBank/DDBJ whole genome shotgun (WGS) entry which is preliminary data.</text>
</comment>
<feature type="compositionally biased region" description="Gly residues" evidence="1">
    <location>
        <begin position="26"/>
        <end position="55"/>
    </location>
</feature>